<reference evidence="2 3" key="1">
    <citation type="submission" date="2015-03" db="EMBL/GenBank/DDBJ databases">
        <title>Genome Sequence of Kiloniella spongiae MEBiC09566, isolated from a marine sponge.</title>
        <authorList>
            <person name="Shao Z."/>
            <person name="Wang L."/>
            <person name="Li X."/>
        </authorList>
    </citation>
    <scope>NUCLEOTIDE SEQUENCE [LARGE SCALE GENOMIC DNA]</scope>
    <source>
        <strain evidence="2 3">MEBiC09566</strain>
    </source>
</reference>
<dbReference type="EMBL" id="LAQL01000010">
    <property type="protein sequence ID" value="KLN59791.1"/>
    <property type="molecule type" value="Genomic_DNA"/>
</dbReference>
<evidence type="ECO:0000256" key="1">
    <source>
        <dbReference type="ARBA" id="ARBA00006479"/>
    </source>
</evidence>
<comment type="similarity">
    <text evidence="1">Belongs to the ROK (NagC/XylR) family.</text>
</comment>
<dbReference type="SUPFAM" id="SSF53067">
    <property type="entry name" value="Actin-like ATPase domain"/>
    <property type="match status" value="1"/>
</dbReference>
<dbReference type="CDD" id="cd23763">
    <property type="entry name" value="ASKHA_ATPase_ROK"/>
    <property type="match status" value="1"/>
</dbReference>
<dbReference type="AlphaFoldDB" id="A0A0H2MC57"/>
<name>A0A0H2MC57_9PROT</name>
<keyword evidence="3" id="KW-1185">Reference proteome</keyword>
<dbReference type="InterPro" id="IPR036388">
    <property type="entry name" value="WH-like_DNA-bd_sf"/>
</dbReference>
<evidence type="ECO:0000313" key="3">
    <source>
        <dbReference type="Proteomes" id="UP000035444"/>
    </source>
</evidence>
<dbReference type="Gene3D" id="1.10.10.10">
    <property type="entry name" value="Winged helix-like DNA-binding domain superfamily/Winged helix DNA-binding domain"/>
    <property type="match status" value="1"/>
</dbReference>
<proteinExistence type="inferred from homology"/>
<dbReference type="Proteomes" id="UP000035444">
    <property type="component" value="Unassembled WGS sequence"/>
</dbReference>
<dbReference type="InterPro" id="IPR036390">
    <property type="entry name" value="WH_DNA-bd_sf"/>
</dbReference>
<dbReference type="RefSeq" id="WP_047765122.1">
    <property type="nucleotide sequence ID" value="NZ_LAQL01000010.1"/>
</dbReference>
<evidence type="ECO:0000313" key="2">
    <source>
        <dbReference type="EMBL" id="KLN59791.1"/>
    </source>
</evidence>
<dbReference type="PANTHER" id="PTHR18964">
    <property type="entry name" value="ROK (REPRESSOR, ORF, KINASE) FAMILY"/>
    <property type="match status" value="1"/>
</dbReference>
<dbReference type="STRING" id="1489064.WH96_15500"/>
<dbReference type="Gene3D" id="3.30.420.40">
    <property type="match status" value="2"/>
</dbReference>
<dbReference type="PANTHER" id="PTHR18964:SF149">
    <property type="entry name" value="BIFUNCTIONAL UDP-N-ACETYLGLUCOSAMINE 2-EPIMERASE_N-ACETYLMANNOSAMINE KINASE"/>
    <property type="match status" value="1"/>
</dbReference>
<sequence>MNQELSSGNISELDQQLKGSNQSNMRAYNERLVLSLVRRKGPLPKMKIAQMTGLSAQTISVIMRSLEADGLLLKGEPVRGKVGQPSVPLSLNPDGVFFLGLKIGRRSSELILVDFLGKVKKRTVHTYPFPEPDDIENFALKSIKKFESDLGKTASKISGLGVAMPFELWNWTEAIGTSIDKMESWKTYDIQKILNNNCSYPVYIQNDATAACGAELAFGANQNKRDFAYFYIGTFIGGGLVINGRLFIGKNGNAGALGSMLISDRTSHTKQLIDEASIVTFEKQLQADDIDPSPLWNRESGWQDFNEKITPWVERVASGLAQAIISTTALIDQETTVIDGAFPEEVRRRIVEATREALKNYNQQGIEQLVICEGSLGTVARALGGASLPLFDRYLVDQNISLNQ</sequence>
<accession>A0A0H2MC57</accession>
<dbReference type="PATRIC" id="fig|1489064.4.peg.69"/>
<organism evidence="2 3">
    <name type="scientific">Kiloniella spongiae</name>
    <dbReference type="NCBI Taxonomy" id="1489064"/>
    <lineage>
        <taxon>Bacteria</taxon>
        <taxon>Pseudomonadati</taxon>
        <taxon>Pseudomonadota</taxon>
        <taxon>Alphaproteobacteria</taxon>
        <taxon>Rhodospirillales</taxon>
        <taxon>Kiloniellaceae</taxon>
        <taxon>Kiloniella</taxon>
    </lineage>
</organism>
<dbReference type="Pfam" id="PF00480">
    <property type="entry name" value="ROK"/>
    <property type="match status" value="1"/>
</dbReference>
<protein>
    <submittedName>
        <fullName evidence="2">ROK family transcriptional regulator</fullName>
    </submittedName>
</protein>
<comment type="caution">
    <text evidence="2">The sequence shown here is derived from an EMBL/GenBank/DDBJ whole genome shotgun (WGS) entry which is preliminary data.</text>
</comment>
<dbReference type="InterPro" id="IPR043129">
    <property type="entry name" value="ATPase_NBD"/>
</dbReference>
<dbReference type="InterPro" id="IPR000600">
    <property type="entry name" value="ROK"/>
</dbReference>
<dbReference type="Pfam" id="PF13412">
    <property type="entry name" value="HTH_24"/>
    <property type="match status" value="1"/>
</dbReference>
<dbReference type="SUPFAM" id="SSF46785">
    <property type="entry name" value="Winged helix' DNA-binding domain"/>
    <property type="match status" value="1"/>
</dbReference>
<gene>
    <name evidence="2" type="ORF">WH96_15500</name>
</gene>